<comment type="caution">
    <text evidence="1">The sequence shown here is derived from an EMBL/GenBank/DDBJ whole genome shotgun (WGS) entry which is preliminary data.</text>
</comment>
<keyword evidence="2" id="KW-1185">Reference proteome</keyword>
<evidence type="ECO:0000313" key="2">
    <source>
        <dbReference type="Proteomes" id="UP000805704"/>
    </source>
</evidence>
<dbReference type="EMBL" id="CM024796">
    <property type="protein sequence ID" value="KAG8000449.1"/>
    <property type="molecule type" value="Genomic_DNA"/>
</dbReference>
<gene>
    <name evidence="1" type="primary">TAAR13C.2</name>
    <name evidence="1" type="ORF">GBF38_016777</name>
</gene>
<proteinExistence type="predicted"/>
<accession>A0ACB7EE35</accession>
<evidence type="ECO:0000313" key="1">
    <source>
        <dbReference type="EMBL" id="KAG8000449.1"/>
    </source>
</evidence>
<reference evidence="1" key="1">
    <citation type="submission" date="2020-04" db="EMBL/GenBank/DDBJ databases">
        <title>A chromosome-scale assembly and high-density genetic map of the yellow drum (Nibea albiflora) genome.</title>
        <authorList>
            <person name="Xu D."/>
            <person name="Zhang W."/>
            <person name="Chen R."/>
            <person name="Tan P."/>
            <person name="Wang L."/>
            <person name="Song H."/>
            <person name="Tian L."/>
            <person name="Zhu Q."/>
            <person name="Wang B."/>
        </authorList>
    </citation>
    <scope>NUCLEOTIDE SEQUENCE</scope>
    <source>
        <strain evidence="1">ZJHYS-2018</strain>
    </source>
</reference>
<dbReference type="Proteomes" id="UP000805704">
    <property type="component" value="Chromosome 8"/>
</dbReference>
<organism evidence="1 2">
    <name type="scientific">Nibea albiflora</name>
    <name type="common">Yellow drum</name>
    <name type="synonym">Corvina albiflora</name>
    <dbReference type="NCBI Taxonomy" id="240163"/>
    <lineage>
        <taxon>Eukaryota</taxon>
        <taxon>Metazoa</taxon>
        <taxon>Chordata</taxon>
        <taxon>Craniata</taxon>
        <taxon>Vertebrata</taxon>
        <taxon>Euteleostomi</taxon>
        <taxon>Actinopterygii</taxon>
        <taxon>Neopterygii</taxon>
        <taxon>Teleostei</taxon>
        <taxon>Neoteleostei</taxon>
        <taxon>Acanthomorphata</taxon>
        <taxon>Eupercaria</taxon>
        <taxon>Sciaenidae</taxon>
        <taxon>Nibea</taxon>
    </lineage>
</organism>
<keyword evidence="1" id="KW-0675">Receptor</keyword>
<protein>
    <submittedName>
        <fullName evidence="1">Trace amine-associated receptor 13c</fullName>
    </submittedName>
</protein>
<sequence length="206" mass="22977">MVLISVDRYVAICEPLRYPVRVTKRRVKVCVCVCWSCSVICQTAMLKENLSQPGRYHSCSGQCVAVIPYVAGVFDVVLTFISPVAVIVVLYLRVFVVAVSQARAVRLHTVQRSVAVKRSELKAARNLGLVVASFLVCLCPFCFVTVTGQDTALDTSSVAFVICLFYFNSCLNPVIYALFYPWFRKSVRLIMTLQILQPDSCEANML</sequence>
<name>A0ACB7EE35_NIBAL</name>